<comment type="caution">
    <text evidence="1">The sequence shown here is derived from an EMBL/GenBank/DDBJ whole genome shotgun (WGS) entry which is preliminary data.</text>
</comment>
<organism evidence="1 2">
    <name type="scientific">Aurantiacibacter xanthus</name>
    <dbReference type="NCBI Taxonomy" id="1784712"/>
    <lineage>
        <taxon>Bacteria</taxon>
        <taxon>Pseudomonadati</taxon>
        <taxon>Pseudomonadota</taxon>
        <taxon>Alphaproteobacteria</taxon>
        <taxon>Sphingomonadales</taxon>
        <taxon>Erythrobacteraceae</taxon>
        <taxon>Aurantiacibacter</taxon>
    </lineage>
</organism>
<dbReference type="RefSeq" id="WP_119593102.1">
    <property type="nucleotide sequence ID" value="NZ_QXFM01000106.1"/>
</dbReference>
<dbReference type="OrthoDB" id="7862873at2"/>
<protein>
    <submittedName>
        <fullName evidence="1">Uncharacterized protein</fullName>
    </submittedName>
</protein>
<dbReference type="EMBL" id="QXFM01000106">
    <property type="protein sequence ID" value="RIV84387.1"/>
    <property type="molecule type" value="Genomic_DNA"/>
</dbReference>
<proteinExistence type="predicted"/>
<dbReference type="AlphaFoldDB" id="A0A3A1P4L3"/>
<gene>
    <name evidence="1" type="ORF">D2V17_11870</name>
</gene>
<name>A0A3A1P4L3_9SPHN</name>
<sequence>MRSWEKIELVIATSWQPNERDFLRRLKIEPHGIGALFFRDAFACLFSDSINAKREFEQYYSVEYGTLKRYLDGRYGIVMGDDDLEKENIFLCTWLSSALDRHYDDSQFENVMKCIRDLESENESQT</sequence>
<reference evidence="1 2" key="1">
    <citation type="submission" date="2018-08" db="EMBL/GenBank/DDBJ databases">
        <title>Erythrobacter zhengii sp.nov., a bacterium isolated from deep-sea sediment.</title>
        <authorList>
            <person name="Fang C."/>
            <person name="Wu Y.-H."/>
            <person name="Sun C."/>
            <person name="Wang H."/>
            <person name="Cheng H."/>
            <person name="Meng F.-X."/>
            <person name="Wang C.-S."/>
            <person name="Xu X.-W."/>
        </authorList>
    </citation>
    <scope>NUCLEOTIDE SEQUENCE [LARGE SCALE GENOMIC DNA]</scope>
    <source>
        <strain evidence="1 2">CCTCC AB 2015396</strain>
    </source>
</reference>
<evidence type="ECO:0000313" key="2">
    <source>
        <dbReference type="Proteomes" id="UP000265366"/>
    </source>
</evidence>
<accession>A0A3A1P4L3</accession>
<dbReference type="Proteomes" id="UP000265366">
    <property type="component" value="Unassembled WGS sequence"/>
</dbReference>
<keyword evidence="2" id="KW-1185">Reference proteome</keyword>
<evidence type="ECO:0000313" key="1">
    <source>
        <dbReference type="EMBL" id="RIV84387.1"/>
    </source>
</evidence>